<dbReference type="PROSITE" id="PS00070">
    <property type="entry name" value="ALDEHYDE_DEHYDR_CYS"/>
    <property type="match status" value="1"/>
</dbReference>
<protein>
    <recommendedName>
        <fullName evidence="3">aldehyde dehydrogenase (NAD(+))</fullName>
        <ecNumber evidence="3">1.2.1.3</ecNumber>
    </recommendedName>
</protein>
<dbReference type="PANTHER" id="PTHR11699">
    <property type="entry name" value="ALDEHYDE DEHYDROGENASE-RELATED"/>
    <property type="match status" value="1"/>
</dbReference>
<dbReference type="STRING" id="1093900.A0A507BFT1"/>
<gene>
    <name evidence="8" type="ORF">E0L32_011728</name>
</gene>
<name>A0A507BFT1_9PEZI</name>
<dbReference type="CDD" id="cd07106">
    <property type="entry name" value="ALDH_AldA-AAD23400"/>
    <property type="match status" value="1"/>
</dbReference>
<keyword evidence="9" id="KW-1185">Reference proteome</keyword>
<feature type="active site" evidence="5">
    <location>
        <position position="256"/>
    </location>
</feature>
<comment type="caution">
    <text evidence="8">The sequence shown here is derived from an EMBL/GenBank/DDBJ whole genome shotgun (WGS) entry which is preliminary data.</text>
</comment>
<keyword evidence="2 6" id="KW-0560">Oxidoreductase</keyword>
<evidence type="ECO:0000259" key="7">
    <source>
        <dbReference type="Pfam" id="PF00171"/>
    </source>
</evidence>
<dbReference type="GeneID" id="41979175"/>
<evidence type="ECO:0000256" key="3">
    <source>
        <dbReference type="ARBA" id="ARBA00024226"/>
    </source>
</evidence>
<dbReference type="InterPro" id="IPR044086">
    <property type="entry name" value="LUC3-like"/>
</dbReference>
<evidence type="ECO:0000256" key="1">
    <source>
        <dbReference type="ARBA" id="ARBA00009986"/>
    </source>
</evidence>
<dbReference type="FunFam" id="3.40.605.10:FF:000007">
    <property type="entry name" value="NAD/NADP-dependent betaine aldehyde dehydrogenase"/>
    <property type="match status" value="1"/>
</dbReference>
<evidence type="ECO:0000313" key="8">
    <source>
        <dbReference type="EMBL" id="TPX18353.1"/>
    </source>
</evidence>
<evidence type="ECO:0000256" key="4">
    <source>
        <dbReference type="ARBA" id="ARBA00049194"/>
    </source>
</evidence>
<dbReference type="InterPro" id="IPR016162">
    <property type="entry name" value="Ald_DH_N"/>
</dbReference>
<dbReference type="AlphaFoldDB" id="A0A507BFT1"/>
<dbReference type="InParanoid" id="A0A507BFT1"/>
<evidence type="ECO:0000256" key="5">
    <source>
        <dbReference type="PROSITE-ProRule" id="PRU10007"/>
    </source>
</evidence>
<reference evidence="8 9" key="1">
    <citation type="submission" date="2019-06" db="EMBL/GenBank/DDBJ databases">
        <title>Draft genome sequence of the filamentous fungus Phialemoniopsis curvata isolated from diesel fuel.</title>
        <authorList>
            <person name="Varaljay V.A."/>
            <person name="Lyon W.J."/>
            <person name="Crouch A.L."/>
            <person name="Drake C.E."/>
            <person name="Hollomon J.M."/>
            <person name="Nadeau L.J."/>
            <person name="Nunn H.S."/>
            <person name="Stevenson B.S."/>
            <person name="Bojanowski C.L."/>
            <person name="Crookes-Goodson W.J."/>
        </authorList>
    </citation>
    <scope>NUCLEOTIDE SEQUENCE [LARGE SCALE GENOMIC DNA]</scope>
    <source>
        <strain evidence="8 9">D216</strain>
    </source>
</reference>
<dbReference type="Gene3D" id="3.40.309.10">
    <property type="entry name" value="Aldehyde Dehydrogenase, Chain A, domain 2"/>
    <property type="match status" value="1"/>
</dbReference>
<dbReference type="Pfam" id="PF00171">
    <property type="entry name" value="Aldedh"/>
    <property type="match status" value="1"/>
</dbReference>
<dbReference type="InterPro" id="IPR015590">
    <property type="entry name" value="Aldehyde_DH_dom"/>
</dbReference>
<dbReference type="EMBL" id="SKBQ01000116">
    <property type="protein sequence ID" value="TPX18353.1"/>
    <property type="molecule type" value="Genomic_DNA"/>
</dbReference>
<dbReference type="OrthoDB" id="310895at2759"/>
<dbReference type="SUPFAM" id="SSF53720">
    <property type="entry name" value="ALDH-like"/>
    <property type="match status" value="1"/>
</dbReference>
<dbReference type="InterPro" id="IPR016163">
    <property type="entry name" value="Ald_DH_C"/>
</dbReference>
<dbReference type="PROSITE" id="PS00687">
    <property type="entry name" value="ALDEHYDE_DEHYDR_GLU"/>
    <property type="match status" value="1"/>
</dbReference>
<feature type="domain" description="Aldehyde dehydrogenase" evidence="7">
    <location>
        <begin position="32"/>
        <end position="416"/>
    </location>
</feature>
<sequence length="419" mass="45055">MAIDTNGTSAGHSISFEKFYNTVNGKLVTTAKSIHGVNPSTLETLPDVPLSTEEDLNAAVTAARNAAPGWAETPLEERQKAVISFADALEALKSSFADMLVQENGKPLPVAQGEVANGAHWLRTQAGLSFPEEVVEDTDDRVIVTRYSPLGVAAAIVPWNFPLMLACGKIAPALITGNALIMKPSPFTPYCGLKLGELAQRFFPPGVFQVLSGDDNLGPWITGHPGIDKISFTGSTATGKRVMESCSKTLKRVTLELGGNDPAIVCEDVDVQDAAQKITQLAFLNSGQICVAIKRVYVHSSIYSEFLNQIVACLKHYLVGDGKQEGVGLGPIQNSLQYNRVKAFLQEIERAGLKVATGQGSLAPAADIGKGYFVRPVVVDNPPDTSHVVVDEPFAPILPLLRWDTDDEVIRRANNRPWV</sequence>
<evidence type="ECO:0000256" key="2">
    <source>
        <dbReference type="ARBA" id="ARBA00023002"/>
    </source>
</evidence>
<dbReference type="InterPro" id="IPR016161">
    <property type="entry name" value="Ald_DH/histidinol_DH"/>
</dbReference>
<dbReference type="GO" id="GO:0004029">
    <property type="term" value="F:aldehyde dehydrogenase (NAD+) activity"/>
    <property type="evidence" value="ECO:0007669"/>
    <property type="project" value="UniProtKB-EC"/>
</dbReference>
<evidence type="ECO:0000313" key="9">
    <source>
        <dbReference type="Proteomes" id="UP000319257"/>
    </source>
</evidence>
<organism evidence="8 9">
    <name type="scientific">Thyridium curvatum</name>
    <dbReference type="NCBI Taxonomy" id="1093900"/>
    <lineage>
        <taxon>Eukaryota</taxon>
        <taxon>Fungi</taxon>
        <taxon>Dikarya</taxon>
        <taxon>Ascomycota</taxon>
        <taxon>Pezizomycotina</taxon>
        <taxon>Sordariomycetes</taxon>
        <taxon>Sordariomycetidae</taxon>
        <taxon>Thyridiales</taxon>
        <taxon>Thyridiaceae</taxon>
        <taxon>Thyridium</taxon>
    </lineage>
</organism>
<dbReference type="RefSeq" id="XP_031000064.1">
    <property type="nucleotide sequence ID" value="XM_031134489.1"/>
</dbReference>
<proteinExistence type="inferred from homology"/>
<dbReference type="Gene3D" id="3.40.605.10">
    <property type="entry name" value="Aldehyde Dehydrogenase, Chain A, domain 1"/>
    <property type="match status" value="1"/>
</dbReference>
<comment type="catalytic activity">
    <reaction evidence="4">
        <text>an aldehyde + NAD(+) + H2O = a carboxylate + NADH + 2 H(+)</text>
        <dbReference type="Rhea" id="RHEA:16185"/>
        <dbReference type="ChEBI" id="CHEBI:15377"/>
        <dbReference type="ChEBI" id="CHEBI:15378"/>
        <dbReference type="ChEBI" id="CHEBI:17478"/>
        <dbReference type="ChEBI" id="CHEBI:29067"/>
        <dbReference type="ChEBI" id="CHEBI:57540"/>
        <dbReference type="ChEBI" id="CHEBI:57945"/>
        <dbReference type="EC" id="1.2.1.3"/>
    </reaction>
</comment>
<accession>A0A507BFT1</accession>
<dbReference type="EC" id="1.2.1.3" evidence="3"/>
<evidence type="ECO:0000256" key="6">
    <source>
        <dbReference type="RuleBase" id="RU003345"/>
    </source>
</evidence>
<dbReference type="InterPro" id="IPR016160">
    <property type="entry name" value="Ald_DH_CS_CYS"/>
</dbReference>
<dbReference type="Proteomes" id="UP000319257">
    <property type="component" value="Unassembled WGS sequence"/>
</dbReference>
<dbReference type="InterPro" id="IPR029510">
    <property type="entry name" value="Ald_DH_CS_GLU"/>
</dbReference>
<comment type="similarity">
    <text evidence="1 6">Belongs to the aldehyde dehydrogenase family.</text>
</comment>